<organism evidence="1 2">
    <name type="scientific">Electrophorus voltai</name>
    <dbReference type="NCBI Taxonomy" id="2609070"/>
    <lineage>
        <taxon>Eukaryota</taxon>
        <taxon>Metazoa</taxon>
        <taxon>Chordata</taxon>
        <taxon>Craniata</taxon>
        <taxon>Vertebrata</taxon>
        <taxon>Euteleostomi</taxon>
        <taxon>Actinopterygii</taxon>
        <taxon>Neopterygii</taxon>
        <taxon>Teleostei</taxon>
        <taxon>Ostariophysi</taxon>
        <taxon>Gymnotiformes</taxon>
        <taxon>Gymnotoidei</taxon>
        <taxon>Gymnotidae</taxon>
        <taxon>Electrophorus</taxon>
    </lineage>
</organism>
<protein>
    <recommendedName>
        <fullName evidence="3">Tc1-like transposase DDE domain-containing protein</fullName>
    </recommendedName>
</protein>
<keyword evidence="2" id="KW-1185">Reference proteome</keyword>
<dbReference type="Gene3D" id="3.30.420.10">
    <property type="entry name" value="Ribonuclease H-like superfamily/Ribonuclease H"/>
    <property type="match status" value="1"/>
</dbReference>
<evidence type="ECO:0008006" key="3">
    <source>
        <dbReference type="Google" id="ProtNLM"/>
    </source>
</evidence>
<sequence length="107" mass="12134">MAKTWNSSEPSQEWLADKNYPKSAAIINPRGPGRLAVVNGTINSAIYPKILKENIRPSVHDLKHTLFLQNNDPKHTSKSTSEWLKKTKIKTLEWPSQSLDLNLIVML</sequence>
<dbReference type="GO" id="GO:0003676">
    <property type="term" value="F:nucleic acid binding"/>
    <property type="evidence" value="ECO:0007669"/>
    <property type="project" value="InterPro"/>
</dbReference>
<dbReference type="EMBL" id="JAROKS010000025">
    <property type="protein sequence ID" value="KAK1786194.1"/>
    <property type="molecule type" value="Genomic_DNA"/>
</dbReference>
<accession>A0AAD8YTP7</accession>
<proteinExistence type="predicted"/>
<dbReference type="Proteomes" id="UP001239994">
    <property type="component" value="Unassembled WGS sequence"/>
</dbReference>
<evidence type="ECO:0000313" key="2">
    <source>
        <dbReference type="Proteomes" id="UP001239994"/>
    </source>
</evidence>
<name>A0AAD8YTP7_9TELE</name>
<dbReference type="InterPro" id="IPR036397">
    <property type="entry name" value="RNaseH_sf"/>
</dbReference>
<evidence type="ECO:0000313" key="1">
    <source>
        <dbReference type="EMBL" id="KAK1786194.1"/>
    </source>
</evidence>
<comment type="caution">
    <text evidence="1">The sequence shown here is derived from an EMBL/GenBank/DDBJ whole genome shotgun (WGS) entry which is preliminary data.</text>
</comment>
<reference evidence="1" key="1">
    <citation type="submission" date="2023-03" db="EMBL/GenBank/DDBJ databases">
        <title>Electrophorus voltai genome.</title>
        <authorList>
            <person name="Bian C."/>
        </authorList>
    </citation>
    <scope>NUCLEOTIDE SEQUENCE</scope>
    <source>
        <strain evidence="1">CB-2022</strain>
        <tissue evidence="1">Muscle</tissue>
    </source>
</reference>
<dbReference type="AlphaFoldDB" id="A0AAD8YTP7"/>
<gene>
    <name evidence="1" type="ORF">P4O66_017908</name>
</gene>